<keyword evidence="3" id="KW-1185">Reference proteome</keyword>
<dbReference type="AlphaFoldDB" id="A0AAW1Y1L0"/>
<proteinExistence type="predicted"/>
<evidence type="ECO:0000313" key="3">
    <source>
        <dbReference type="Proteomes" id="UP001457282"/>
    </source>
</evidence>
<protein>
    <submittedName>
        <fullName evidence="2">Uncharacterized protein</fullName>
    </submittedName>
</protein>
<dbReference type="Proteomes" id="UP001457282">
    <property type="component" value="Unassembled WGS sequence"/>
</dbReference>
<gene>
    <name evidence="2" type="ORF">M0R45_008388</name>
</gene>
<sequence>MPCSLCPAITKLSSRSTQTATASIDHVQAIASSSPLPLKSAGDPSSNLPSPCYCHVYPVLKQPPINTGQEKNERDDEDGEEVEAKKTTGWSMAE</sequence>
<dbReference type="EMBL" id="JBEDUW010000002">
    <property type="protein sequence ID" value="KAK9942739.1"/>
    <property type="molecule type" value="Genomic_DNA"/>
</dbReference>
<evidence type="ECO:0000313" key="2">
    <source>
        <dbReference type="EMBL" id="KAK9942739.1"/>
    </source>
</evidence>
<comment type="caution">
    <text evidence="2">The sequence shown here is derived from an EMBL/GenBank/DDBJ whole genome shotgun (WGS) entry which is preliminary data.</text>
</comment>
<organism evidence="2 3">
    <name type="scientific">Rubus argutus</name>
    <name type="common">Southern blackberry</name>
    <dbReference type="NCBI Taxonomy" id="59490"/>
    <lineage>
        <taxon>Eukaryota</taxon>
        <taxon>Viridiplantae</taxon>
        <taxon>Streptophyta</taxon>
        <taxon>Embryophyta</taxon>
        <taxon>Tracheophyta</taxon>
        <taxon>Spermatophyta</taxon>
        <taxon>Magnoliopsida</taxon>
        <taxon>eudicotyledons</taxon>
        <taxon>Gunneridae</taxon>
        <taxon>Pentapetalae</taxon>
        <taxon>rosids</taxon>
        <taxon>fabids</taxon>
        <taxon>Rosales</taxon>
        <taxon>Rosaceae</taxon>
        <taxon>Rosoideae</taxon>
        <taxon>Rosoideae incertae sedis</taxon>
        <taxon>Rubus</taxon>
    </lineage>
</organism>
<reference evidence="2 3" key="1">
    <citation type="journal article" date="2023" name="G3 (Bethesda)">
        <title>A chromosome-length genome assembly and annotation of blackberry (Rubus argutus, cv. 'Hillquist').</title>
        <authorList>
            <person name="Bruna T."/>
            <person name="Aryal R."/>
            <person name="Dudchenko O."/>
            <person name="Sargent D.J."/>
            <person name="Mead D."/>
            <person name="Buti M."/>
            <person name="Cavallini A."/>
            <person name="Hytonen T."/>
            <person name="Andres J."/>
            <person name="Pham M."/>
            <person name="Weisz D."/>
            <person name="Mascagni F."/>
            <person name="Usai G."/>
            <person name="Natali L."/>
            <person name="Bassil N."/>
            <person name="Fernandez G.E."/>
            <person name="Lomsadze A."/>
            <person name="Armour M."/>
            <person name="Olukolu B."/>
            <person name="Poorten T."/>
            <person name="Britton C."/>
            <person name="Davik J."/>
            <person name="Ashrafi H."/>
            <person name="Aiden E.L."/>
            <person name="Borodovsky M."/>
            <person name="Worthington M."/>
        </authorList>
    </citation>
    <scope>NUCLEOTIDE SEQUENCE [LARGE SCALE GENOMIC DNA]</scope>
    <source>
        <strain evidence="2">PI 553951</strain>
    </source>
</reference>
<name>A0AAW1Y1L0_RUBAR</name>
<feature type="region of interest" description="Disordered" evidence="1">
    <location>
        <begin position="62"/>
        <end position="94"/>
    </location>
</feature>
<accession>A0AAW1Y1L0</accession>
<evidence type="ECO:0000256" key="1">
    <source>
        <dbReference type="SAM" id="MobiDB-lite"/>
    </source>
</evidence>